<evidence type="ECO:0000313" key="2">
    <source>
        <dbReference type="EMBL" id="KAK5100804.1"/>
    </source>
</evidence>
<feature type="compositionally biased region" description="Polar residues" evidence="1">
    <location>
        <begin position="98"/>
        <end position="109"/>
    </location>
</feature>
<evidence type="ECO:0000256" key="1">
    <source>
        <dbReference type="SAM" id="MobiDB-lite"/>
    </source>
</evidence>
<feature type="compositionally biased region" description="Polar residues" evidence="1">
    <location>
        <begin position="9"/>
        <end position="22"/>
    </location>
</feature>
<gene>
    <name evidence="2" type="ORF">LTR24_000950</name>
</gene>
<keyword evidence="3" id="KW-1185">Reference proteome</keyword>
<feature type="region of interest" description="Disordered" evidence="1">
    <location>
        <begin position="1"/>
        <end position="109"/>
    </location>
</feature>
<feature type="compositionally biased region" description="Basic residues" evidence="1">
    <location>
        <begin position="61"/>
        <end position="70"/>
    </location>
</feature>
<protein>
    <submittedName>
        <fullName evidence="2">Uncharacterized protein</fullName>
    </submittedName>
</protein>
<accession>A0ABR0KPB5</accession>
<evidence type="ECO:0000313" key="3">
    <source>
        <dbReference type="Proteomes" id="UP001345013"/>
    </source>
</evidence>
<sequence>MGAERRRSSGNSSSIYPTSGVTRLTEEGNNARGRAPAPRKESDPALTQSSEAKQKLVATKGKLRPKKSGKKVSGTLSKGVQDTAREARLASARRSWSGTGSMDQKGNIT</sequence>
<proteinExistence type="predicted"/>
<reference evidence="2 3" key="1">
    <citation type="submission" date="2023-08" db="EMBL/GenBank/DDBJ databases">
        <title>Black Yeasts Isolated from many extreme environments.</title>
        <authorList>
            <person name="Coleine C."/>
            <person name="Stajich J.E."/>
            <person name="Selbmann L."/>
        </authorList>
    </citation>
    <scope>NUCLEOTIDE SEQUENCE [LARGE SCALE GENOMIC DNA]</scope>
    <source>
        <strain evidence="2 3">CCFEE 5885</strain>
    </source>
</reference>
<dbReference type="EMBL" id="JAVRRG010000006">
    <property type="protein sequence ID" value="KAK5100804.1"/>
    <property type="molecule type" value="Genomic_DNA"/>
</dbReference>
<organism evidence="2 3">
    <name type="scientific">Lithohypha guttulata</name>
    <dbReference type="NCBI Taxonomy" id="1690604"/>
    <lineage>
        <taxon>Eukaryota</taxon>
        <taxon>Fungi</taxon>
        <taxon>Dikarya</taxon>
        <taxon>Ascomycota</taxon>
        <taxon>Pezizomycotina</taxon>
        <taxon>Eurotiomycetes</taxon>
        <taxon>Chaetothyriomycetidae</taxon>
        <taxon>Chaetothyriales</taxon>
        <taxon>Trichomeriaceae</taxon>
        <taxon>Lithohypha</taxon>
    </lineage>
</organism>
<comment type="caution">
    <text evidence="2">The sequence shown here is derived from an EMBL/GenBank/DDBJ whole genome shotgun (WGS) entry which is preliminary data.</text>
</comment>
<name>A0ABR0KPB5_9EURO</name>
<dbReference type="Proteomes" id="UP001345013">
    <property type="component" value="Unassembled WGS sequence"/>
</dbReference>